<keyword evidence="10" id="KW-0175">Coiled coil</keyword>
<dbReference type="SUPFAM" id="SSF49764">
    <property type="entry name" value="HSP20-like chaperones"/>
    <property type="match status" value="1"/>
</dbReference>
<dbReference type="GO" id="GO:0044548">
    <property type="term" value="F:S100 protein binding"/>
    <property type="evidence" value="ECO:0007669"/>
    <property type="project" value="InterPro"/>
</dbReference>
<dbReference type="EMBL" id="CAACVG010009949">
    <property type="protein sequence ID" value="VEN54603.1"/>
    <property type="molecule type" value="Genomic_DNA"/>
</dbReference>
<accession>A0A653D365</accession>
<evidence type="ECO:0000256" key="2">
    <source>
        <dbReference type="ARBA" id="ARBA00004496"/>
    </source>
</evidence>
<evidence type="ECO:0000259" key="13">
    <source>
        <dbReference type="PROSITE" id="PS51203"/>
    </source>
</evidence>
<keyword evidence="5" id="KW-0597">Phosphoprotein</keyword>
<dbReference type="GO" id="GO:0031625">
    <property type="term" value="F:ubiquitin protein ligase binding"/>
    <property type="evidence" value="ECO:0007669"/>
    <property type="project" value="InterPro"/>
</dbReference>
<evidence type="ECO:0000313" key="15">
    <source>
        <dbReference type="Proteomes" id="UP000410492"/>
    </source>
</evidence>
<dbReference type="InterPro" id="IPR052289">
    <property type="entry name" value="Calcyclin-binding_UBL-bridge"/>
</dbReference>
<evidence type="ECO:0000256" key="7">
    <source>
        <dbReference type="ARBA" id="ARBA00022990"/>
    </source>
</evidence>
<dbReference type="Proteomes" id="UP000410492">
    <property type="component" value="Unassembled WGS sequence"/>
</dbReference>
<dbReference type="AlphaFoldDB" id="A0A653D365"/>
<organism evidence="14 15">
    <name type="scientific">Callosobruchus maculatus</name>
    <name type="common">Southern cowpea weevil</name>
    <name type="synonym">Pulse bruchid</name>
    <dbReference type="NCBI Taxonomy" id="64391"/>
    <lineage>
        <taxon>Eukaryota</taxon>
        <taxon>Metazoa</taxon>
        <taxon>Ecdysozoa</taxon>
        <taxon>Arthropoda</taxon>
        <taxon>Hexapoda</taxon>
        <taxon>Insecta</taxon>
        <taxon>Pterygota</taxon>
        <taxon>Neoptera</taxon>
        <taxon>Endopterygota</taxon>
        <taxon>Coleoptera</taxon>
        <taxon>Polyphaga</taxon>
        <taxon>Cucujiformia</taxon>
        <taxon>Chrysomeloidea</taxon>
        <taxon>Chrysomelidae</taxon>
        <taxon>Bruchinae</taxon>
        <taxon>Bruchini</taxon>
        <taxon>Callosobruchus</taxon>
    </lineage>
</organism>
<protein>
    <recommendedName>
        <fullName evidence="3">Calcyclin-binding protein</fullName>
    </recommendedName>
</protein>
<evidence type="ECO:0000256" key="6">
    <source>
        <dbReference type="ARBA" id="ARBA00022786"/>
    </source>
</evidence>
<dbReference type="Pfam" id="PF09032">
    <property type="entry name" value="Siah-Interact_N"/>
    <property type="match status" value="1"/>
</dbReference>
<evidence type="ECO:0000256" key="10">
    <source>
        <dbReference type="SAM" id="Coils"/>
    </source>
</evidence>
<evidence type="ECO:0000256" key="8">
    <source>
        <dbReference type="ARBA" id="ARBA00023242"/>
    </source>
</evidence>
<dbReference type="Pfam" id="PF04969">
    <property type="entry name" value="CS"/>
    <property type="match status" value="1"/>
</dbReference>
<dbReference type="InterPro" id="IPR007052">
    <property type="entry name" value="CS_dom"/>
</dbReference>
<dbReference type="InterPro" id="IPR037201">
    <property type="entry name" value="CacyBP_N"/>
</dbReference>
<feature type="coiled-coil region" evidence="10">
    <location>
        <begin position="5"/>
        <end position="55"/>
    </location>
</feature>
<proteinExistence type="predicted"/>
<dbReference type="InterPro" id="IPR008978">
    <property type="entry name" value="HSP20-like_chaperone"/>
</dbReference>
<feature type="region of interest" description="Disordered" evidence="11">
    <location>
        <begin position="171"/>
        <end position="195"/>
    </location>
</feature>
<evidence type="ECO:0000259" key="12">
    <source>
        <dbReference type="PROSITE" id="PS51048"/>
    </source>
</evidence>
<evidence type="ECO:0000256" key="1">
    <source>
        <dbReference type="ARBA" id="ARBA00004123"/>
    </source>
</evidence>
<dbReference type="GO" id="GO:0005634">
    <property type="term" value="C:nucleus"/>
    <property type="evidence" value="ECO:0007669"/>
    <property type="project" value="UniProtKB-SubCell"/>
</dbReference>
<dbReference type="PROSITE" id="PS51048">
    <property type="entry name" value="SGS"/>
    <property type="match status" value="1"/>
</dbReference>
<dbReference type="InterPro" id="IPR015120">
    <property type="entry name" value="Siah-Interact_N"/>
</dbReference>
<evidence type="ECO:0000256" key="11">
    <source>
        <dbReference type="SAM" id="MobiDB-lite"/>
    </source>
</evidence>
<dbReference type="InterPro" id="IPR007699">
    <property type="entry name" value="SGS_dom"/>
</dbReference>
<dbReference type="PANTHER" id="PTHR13164">
    <property type="entry name" value="CALICYLIN BINDING PROTEIN"/>
    <property type="match status" value="1"/>
</dbReference>
<dbReference type="GO" id="GO:0007507">
    <property type="term" value="P:heart development"/>
    <property type="evidence" value="ECO:0007669"/>
    <property type="project" value="TreeGrafter"/>
</dbReference>
<evidence type="ECO:0000256" key="3">
    <source>
        <dbReference type="ARBA" id="ARBA00015702"/>
    </source>
</evidence>
<dbReference type="GO" id="GO:0005737">
    <property type="term" value="C:cytoplasm"/>
    <property type="evidence" value="ECO:0007669"/>
    <property type="project" value="UniProtKB-SubCell"/>
</dbReference>
<dbReference type="Gene3D" id="4.10.860.10">
    <property type="entry name" value="UVR domain"/>
    <property type="match status" value="1"/>
</dbReference>
<dbReference type="SUPFAM" id="SSF140106">
    <property type="entry name" value="Calcyclin-binding protein-like"/>
    <property type="match status" value="1"/>
</dbReference>
<dbReference type="PANTHER" id="PTHR13164:SF3">
    <property type="entry name" value="CALCYCLIN-BINDING PROTEIN"/>
    <property type="match status" value="1"/>
</dbReference>
<dbReference type="CDD" id="cd06468">
    <property type="entry name" value="p23_CacyBP"/>
    <property type="match status" value="1"/>
</dbReference>
<dbReference type="PROSITE" id="PS51203">
    <property type="entry name" value="CS"/>
    <property type="match status" value="1"/>
</dbReference>
<keyword evidence="4" id="KW-0963">Cytoplasm</keyword>
<evidence type="ECO:0000256" key="4">
    <source>
        <dbReference type="ARBA" id="ARBA00022490"/>
    </source>
</evidence>
<name>A0A653D365_CALMS</name>
<feature type="compositionally biased region" description="Basic and acidic residues" evidence="11">
    <location>
        <begin position="171"/>
        <end position="180"/>
    </location>
</feature>
<evidence type="ECO:0000313" key="14">
    <source>
        <dbReference type="EMBL" id="VEN54603.1"/>
    </source>
</evidence>
<evidence type="ECO:0000256" key="5">
    <source>
        <dbReference type="ARBA" id="ARBA00022553"/>
    </source>
</evidence>
<dbReference type="InterPro" id="IPR037893">
    <property type="entry name" value="CS_CacyBP"/>
</dbReference>
<comment type="subcellular location">
    <subcellularLocation>
        <location evidence="2">Cytoplasm</location>
    </subcellularLocation>
    <subcellularLocation>
        <location evidence="1">Nucleus</location>
    </subcellularLocation>
</comment>
<comment type="function">
    <text evidence="9">May be involved in calcium-dependent ubiquitination and subsequent proteasomal degradation of target proteins. Probably serves as a molecular bridge in ubiquitin E3 complexes. Participates in the ubiquitin-mediated degradation of beta-catenin (CTNNB1).</text>
</comment>
<feature type="domain" description="CS" evidence="13">
    <location>
        <begin position="71"/>
        <end position="164"/>
    </location>
</feature>
<reference evidence="14 15" key="1">
    <citation type="submission" date="2019-01" db="EMBL/GenBank/DDBJ databases">
        <authorList>
            <person name="Sayadi A."/>
        </authorList>
    </citation>
    <scope>NUCLEOTIDE SEQUENCE [LARGE SCALE GENOMIC DNA]</scope>
</reference>
<dbReference type="Gene3D" id="2.60.40.790">
    <property type="match status" value="1"/>
</dbReference>
<dbReference type="OrthoDB" id="164025at2759"/>
<gene>
    <name evidence="14" type="ORF">CALMAC_LOCUS14032</name>
</gene>
<keyword evidence="6" id="KW-0833">Ubl conjugation pathway</keyword>
<keyword evidence="7" id="KW-0007">Acetylation</keyword>
<sequence length="223" mass="25609">MTDRIEEIKKDIAELVLLENQATRQRIKELLNIENRKLSTELLQLQGNAMEYEQTPVVKSACSKTVQRYEVKISNYAWDETDKALKIYVTLKNVNTLPSENIKCNFGPRNLELQVLDLENKDHILKINSLLDKIDPEKCTWKVKTDMVLITLAKVSPGKWGHVTEYEKKSSELRKPKLDTDDSSDPGAGLMSLMKNMYDSGDDEMKRTIAKAWHESQTKRGPI</sequence>
<keyword evidence="15" id="KW-1185">Reference proteome</keyword>
<keyword evidence="8" id="KW-0539">Nucleus</keyword>
<feature type="domain" description="SGS" evidence="12">
    <location>
        <begin position="149"/>
        <end position="223"/>
    </location>
</feature>
<dbReference type="FunFam" id="2.60.40.790:FF:000006">
    <property type="entry name" value="calcyclin-binding protein-like"/>
    <property type="match status" value="1"/>
</dbReference>
<dbReference type="GO" id="GO:0015631">
    <property type="term" value="F:tubulin binding"/>
    <property type="evidence" value="ECO:0007669"/>
    <property type="project" value="InterPro"/>
</dbReference>
<evidence type="ECO:0000256" key="9">
    <source>
        <dbReference type="ARBA" id="ARBA00025145"/>
    </source>
</evidence>